<keyword evidence="3" id="KW-1185">Reference proteome</keyword>
<proteinExistence type="predicted"/>
<dbReference type="EMBL" id="JAFBDQ010000029">
    <property type="protein sequence ID" value="MBM7558151.1"/>
    <property type="molecule type" value="Genomic_DNA"/>
</dbReference>
<comment type="caution">
    <text evidence="2">The sequence shown here is derived from an EMBL/GenBank/DDBJ whole genome shotgun (WGS) entry which is preliminary data.</text>
</comment>
<name>A0A938XUQ6_9FIRM</name>
<sequence length="276" mass="32263">MRYLYYIISLLLTAVISFFIGKYICENDVNNKFSKIVNKIFSQEVLLSLMAIIVSSVGVYISDRQAEIAKQQAETAKQQTVIYRQKVYPHFNIHTYLGDKRINDRYINQHINIYNNGGNFYELKCSSIVFLKVKYDTDKYYIPANSFFGVSKQIVSDNNLIYKFIGFKNNLKRSSLSRTLAKHAKKNEKILGKAEEIIFVKVYYQDIFGKNHTLYFNGSTGELLDNNVGEKLFKKHKKRLKKMSYKLFSEFSVNTILNYIKKHKPDDKLLTNINNK</sequence>
<evidence type="ECO:0000256" key="1">
    <source>
        <dbReference type="SAM" id="Phobius"/>
    </source>
</evidence>
<feature type="transmembrane region" description="Helical" evidence="1">
    <location>
        <begin position="6"/>
        <end position="25"/>
    </location>
</feature>
<evidence type="ECO:0000313" key="3">
    <source>
        <dbReference type="Proteomes" id="UP000774000"/>
    </source>
</evidence>
<organism evidence="2 3">
    <name type="scientific">Halanaerobacter jeridensis</name>
    <dbReference type="NCBI Taxonomy" id="706427"/>
    <lineage>
        <taxon>Bacteria</taxon>
        <taxon>Bacillati</taxon>
        <taxon>Bacillota</taxon>
        <taxon>Clostridia</taxon>
        <taxon>Halanaerobiales</taxon>
        <taxon>Halobacteroidaceae</taxon>
        <taxon>Halanaerobacter</taxon>
    </lineage>
</organism>
<protein>
    <submittedName>
        <fullName evidence="2">Uncharacterized protein</fullName>
    </submittedName>
</protein>
<accession>A0A938XUQ6</accession>
<dbReference type="AlphaFoldDB" id="A0A938XUQ6"/>
<dbReference type="RefSeq" id="WP_204703179.1">
    <property type="nucleotide sequence ID" value="NZ_JAFBDQ010000029.1"/>
</dbReference>
<reference evidence="2" key="1">
    <citation type="submission" date="2021-01" db="EMBL/GenBank/DDBJ databases">
        <title>Genomic Encyclopedia of Type Strains, Phase IV (KMG-IV): sequencing the most valuable type-strain genomes for metagenomic binning, comparative biology and taxonomic classification.</title>
        <authorList>
            <person name="Goeker M."/>
        </authorList>
    </citation>
    <scope>NUCLEOTIDE SEQUENCE</scope>
    <source>
        <strain evidence="2">DSM 23230</strain>
    </source>
</reference>
<keyword evidence="1" id="KW-0812">Transmembrane</keyword>
<keyword evidence="1" id="KW-0472">Membrane</keyword>
<feature type="transmembrane region" description="Helical" evidence="1">
    <location>
        <begin position="45"/>
        <end position="62"/>
    </location>
</feature>
<keyword evidence="1" id="KW-1133">Transmembrane helix</keyword>
<gene>
    <name evidence="2" type="ORF">JOC47_003021</name>
</gene>
<dbReference type="Proteomes" id="UP000774000">
    <property type="component" value="Unassembled WGS sequence"/>
</dbReference>
<evidence type="ECO:0000313" key="2">
    <source>
        <dbReference type="EMBL" id="MBM7558151.1"/>
    </source>
</evidence>